<comment type="caution">
    <text evidence="11">Lacks conserved residue(s) required for the propagation of feature annotation.</text>
</comment>
<dbReference type="InterPro" id="IPR001357">
    <property type="entry name" value="BRCT_dom"/>
</dbReference>
<dbReference type="NCBIfam" id="TIGR00575">
    <property type="entry name" value="dnlj"/>
    <property type="match status" value="1"/>
</dbReference>
<feature type="binding site" evidence="11">
    <location>
        <begin position="83"/>
        <end position="84"/>
    </location>
    <ligand>
        <name>NAD(+)</name>
        <dbReference type="ChEBI" id="CHEBI:57540"/>
    </ligand>
</feature>
<feature type="binding site" evidence="11">
    <location>
        <position position="177"/>
    </location>
    <ligand>
        <name>NAD(+)</name>
        <dbReference type="ChEBI" id="CHEBI:57540"/>
    </ligand>
</feature>
<dbReference type="Pfam" id="PF12826">
    <property type="entry name" value="HHH_2"/>
    <property type="match status" value="1"/>
</dbReference>
<comment type="catalytic activity">
    <reaction evidence="10 11">
        <text>NAD(+) + (deoxyribonucleotide)n-3'-hydroxyl + 5'-phospho-(deoxyribonucleotide)m = (deoxyribonucleotide)n+m + AMP + beta-nicotinamide D-nucleotide.</text>
        <dbReference type="EC" id="6.5.1.2"/>
    </reaction>
</comment>
<keyword evidence="3 11" id="KW-0235">DNA replication</keyword>
<keyword evidence="6 11" id="KW-0862">Zinc</keyword>
<dbReference type="InterPro" id="IPR013839">
    <property type="entry name" value="DNAligase_adenylation"/>
</dbReference>
<accession>A0A0G1XR14</accession>
<dbReference type="SUPFAM" id="SSF52113">
    <property type="entry name" value="BRCT domain"/>
    <property type="match status" value="1"/>
</dbReference>
<evidence type="ECO:0000256" key="9">
    <source>
        <dbReference type="ARBA" id="ARBA00023204"/>
    </source>
</evidence>
<evidence type="ECO:0000256" key="10">
    <source>
        <dbReference type="ARBA" id="ARBA00034005"/>
    </source>
</evidence>
<dbReference type="Gene3D" id="6.20.10.30">
    <property type="match status" value="1"/>
</dbReference>
<dbReference type="Gene3D" id="1.10.287.610">
    <property type="entry name" value="Helix hairpin bin"/>
    <property type="match status" value="1"/>
</dbReference>
<dbReference type="InterPro" id="IPR041663">
    <property type="entry name" value="DisA/LigA_HHH"/>
</dbReference>
<proteinExistence type="inferred from homology"/>
<dbReference type="EC" id="6.5.1.2" evidence="11"/>
<dbReference type="CDD" id="cd17748">
    <property type="entry name" value="BRCT_DNA_ligase_like"/>
    <property type="match status" value="1"/>
</dbReference>
<evidence type="ECO:0000256" key="6">
    <source>
        <dbReference type="ARBA" id="ARBA00022833"/>
    </source>
</evidence>
<dbReference type="Gene3D" id="3.40.50.10190">
    <property type="entry name" value="BRCT domain"/>
    <property type="match status" value="1"/>
</dbReference>
<dbReference type="SMART" id="SM00292">
    <property type="entry name" value="BRCT"/>
    <property type="match status" value="1"/>
</dbReference>
<dbReference type="Proteomes" id="UP000034054">
    <property type="component" value="Unassembled WGS sequence"/>
</dbReference>
<dbReference type="PANTHER" id="PTHR23389:SF9">
    <property type="entry name" value="DNA LIGASE"/>
    <property type="match status" value="1"/>
</dbReference>
<sequence length="665" mass="73879">MTKIDAQKRIASLKEVIAEHRYNYHVLDKATISDATLDSLKHELYKLEQEYPDFITPDSPTQRVGGKPLPKFEKVMHARPMLSMEDVFTKEEFEAWLDRLEKVGGERVVHLFCMPKLDGLAVSLVYQNGVLATAATRGDGKIGENVTQNIKTIESIPLSLHVPQGKKIPVRVEVRGEVYFPVKAFEQMNKELEREGKSTFANPRNTAAGSVRQLDSSITATRGLAFVAWNLDADFGQKTMVEEWKVLEQLGFRPIPESNEFLSIDKIMSHWLWLQQRREKLGYWIDGMVVRVNENSVYEKLGVVGKTPRGLVAWKFPAEEATTKVKEIQWTVGRTGALTPVAVVEPTWIGGTTVVHASLHNIDEIERLDVREGDTVILYKAGDIIPKIKETIVKLRPTGTHKTKLPTTCPVCGSNVERRAGEVAIYCTNPKCFVQDREAILHAARAFAIDGLGPQTIASLLENGIITTPADLFLLKPGDVLGLEGFADLSANKLVEQIQARKDISLPNFILALGIRNVGEQTAIDIANHFGTLEKVMQATLEELMDVEGIGEVVAKSVRAYFDQEHNQKLVQHFLQNGIHVLVQQYRRNETKATGKTFVVTGTLESLGRDEAKEAIRRAGGKVAGSVSKKTDFVVVGENPGSKFDEAKKLGVPTLSEKEFLAKLS</sequence>
<dbReference type="GO" id="GO:0046872">
    <property type="term" value="F:metal ion binding"/>
    <property type="evidence" value="ECO:0007669"/>
    <property type="project" value="UniProtKB-KW"/>
</dbReference>
<evidence type="ECO:0000256" key="2">
    <source>
        <dbReference type="ARBA" id="ARBA00022598"/>
    </source>
</evidence>
<feature type="binding site" evidence="11">
    <location>
        <position position="315"/>
    </location>
    <ligand>
        <name>NAD(+)</name>
        <dbReference type="ChEBI" id="CHEBI:57540"/>
    </ligand>
</feature>
<dbReference type="Gene3D" id="1.10.150.20">
    <property type="entry name" value="5' to 3' exonuclease, C-terminal subdomain"/>
    <property type="match status" value="2"/>
</dbReference>
<protein>
    <recommendedName>
        <fullName evidence="11">DNA ligase</fullName>
        <ecNumber evidence="11">6.5.1.2</ecNumber>
    </recommendedName>
    <alternativeName>
        <fullName evidence="11">Polydeoxyribonucleotide synthase [NAD(+)]</fullName>
    </alternativeName>
</protein>
<keyword evidence="8 11" id="KW-0520">NAD</keyword>
<dbReference type="InterPro" id="IPR012340">
    <property type="entry name" value="NA-bd_OB-fold"/>
</dbReference>
<dbReference type="Pfam" id="PF01653">
    <property type="entry name" value="DNA_ligase_aden"/>
    <property type="match status" value="1"/>
</dbReference>
<dbReference type="FunFam" id="1.10.150.20:FF:000006">
    <property type="entry name" value="DNA ligase"/>
    <property type="match status" value="1"/>
</dbReference>
<comment type="function">
    <text evidence="1 11">DNA ligase that catalyzes the formation of phosphodiester linkages between 5'-phosphoryl and 3'-hydroxyl groups in double-stranded DNA using NAD as a coenzyme and as the energy source for the reaction. It is essential for DNA replication and repair of damaged DNA.</text>
</comment>
<name>A0A0G1XR14_9BACT</name>
<dbReference type="CDD" id="cd00114">
    <property type="entry name" value="LIGANc"/>
    <property type="match status" value="1"/>
</dbReference>
<reference evidence="13 14" key="1">
    <citation type="journal article" date="2015" name="Nature">
        <title>rRNA introns, odd ribosomes, and small enigmatic genomes across a large radiation of phyla.</title>
        <authorList>
            <person name="Brown C.T."/>
            <person name="Hug L.A."/>
            <person name="Thomas B.C."/>
            <person name="Sharon I."/>
            <person name="Castelle C.J."/>
            <person name="Singh A."/>
            <person name="Wilkins M.J."/>
            <person name="Williams K.H."/>
            <person name="Banfield J.F."/>
        </authorList>
    </citation>
    <scope>NUCLEOTIDE SEQUENCE [LARGE SCALE GENOMIC DNA]</scope>
</reference>
<evidence type="ECO:0000259" key="12">
    <source>
        <dbReference type="PROSITE" id="PS50172"/>
    </source>
</evidence>
<dbReference type="Gene3D" id="3.30.470.30">
    <property type="entry name" value="DNA ligase/mRNA capping enzyme"/>
    <property type="match status" value="1"/>
</dbReference>
<evidence type="ECO:0000256" key="4">
    <source>
        <dbReference type="ARBA" id="ARBA00022723"/>
    </source>
</evidence>
<dbReference type="GO" id="GO:0006260">
    <property type="term" value="P:DNA replication"/>
    <property type="evidence" value="ECO:0007669"/>
    <property type="project" value="UniProtKB-KW"/>
</dbReference>
<dbReference type="GO" id="GO:0003677">
    <property type="term" value="F:DNA binding"/>
    <property type="evidence" value="ECO:0007669"/>
    <property type="project" value="InterPro"/>
</dbReference>
<dbReference type="SMART" id="SM00532">
    <property type="entry name" value="LIGANc"/>
    <property type="match status" value="1"/>
</dbReference>
<dbReference type="SMART" id="SM00278">
    <property type="entry name" value="HhH1"/>
    <property type="match status" value="4"/>
</dbReference>
<evidence type="ECO:0000256" key="7">
    <source>
        <dbReference type="ARBA" id="ARBA00022842"/>
    </source>
</evidence>
<dbReference type="SUPFAM" id="SSF50249">
    <property type="entry name" value="Nucleic acid-binding proteins"/>
    <property type="match status" value="1"/>
</dbReference>
<dbReference type="NCBIfam" id="NF005932">
    <property type="entry name" value="PRK07956.1"/>
    <property type="match status" value="1"/>
</dbReference>
<dbReference type="GO" id="GO:0005829">
    <property type="term" value="C:cytosol"/>
    <property type="evidence" value="ECO:0007669"/>
    <property type="project" value="TreeGrafter"/>
</dbReference>
<keyword evidence="2 11" id="KW-0436">Ligase</keyword>
<feature type="binding site" evidence="11">
    <location>
        <position position="137"/>
    </location>
    <ligand>
        <name>NAD(+)</name>
        <dbReference type="ChEBI" id="CHEBI:57540"/>
    </ligand>
</feature>
<dbReference type="Pfam" id="PF03120">
    <property type="entry name" value="OB_DNA_ligase"/>
    <property type="match status" value="1"/>
</dbReference>
<dbReference type="Pfam" id="PF00533">
    <property type="entry name" value="BRCT"/>
    <property type="match status" value="1"/>
</dbReference>
<comment type="similarity">
    <text evidence="11">Belongs to the NAD-dependent DNA ligase family. LigA subfamily.</text>
</comment>
<gene>
    <name evidence="11" type="primary">ligA</name>
    <name evidence="13" type="ORF">UY76_C0004G0003</name>
</gene>
<dbReference type="PROSITE" id="PS01055">
    <property type="entry name" value="DNA_LIGASE_N1"/>
    <property type="match status" value="1"/>
</dbReference>
<comment type="cofactor">
    <cofactor evidence="11">
        <name>Mg(2+)</name>
        <dbReference type="ChEBI" id="CHEBI:18420"/>
    </cofactor>
    <cofactor evidence="11">
        <name>Mn(2+)</name>
        <dbReference type="ChEBI" id="CHEBI:29035"/>
    </cofactor>
</comment>
<evidence type="ECO:0000256" key="3">
    <source>
        <dbReference type="ARBA" id="ARBA00022705"/>
    </source>
</evidence>
<organism evidence="13 14">
    <name type="scientific">Candidatus Uhrbacteria bacterium GW2011_GWA2_52_8d</name>
    <dbReference type="NCBI Taxonomy" id="1618979"/>
    <lineage>
        <taxon>Bacteria</taxon>
        <taxon>Candidatus Uhriibacteriota</taxon>
    </lineage>
</organism>
<dbReference type="HAMAP" id="MF_01588">
    <property type="entry name" value="DNA_ligase_A"/>
    <property type="match status" value="1"/>
</dbReference>
<dbReference type="EMBL" id="LCRH01000004">
    <property type="protein sequence ID" value="KKW33371.1"/>
    <property type="molecule type" value="Genomic_DNA"/>
</dbReference>
<feature type="binding site" evidence="11">
    <location>
        <position position="432"/>
    </location>
    <ligand>
        <name>Zn(2+)</name>
        <dbReference type="ChEBI" id="CHEBI:29105"/>
    </ligand>
</feature>
<keyword evidence="5 11" id="KW-0227">DNA damage</keyword>
<feature type="active site" description="N6-AMP-lysine intermediate" evidence="11">
    <location>
        <position position="116"/>
    </location>
</feature>
<evidence type="ECO:0000313" key="14">
    <source>
        <dbReference type="Proteomes" id="UP000034054"/>
    </source>
</evidence>
<dbReference type="InterPro" id="IPR013840">
    <property type="entry name" value="DNAligase_N"/>
</dbReference>
<dbReference type="InterPro" id="IPR003583">
    <property type="entry name" value="Hlx-hairpin-Hlx_DNA-bd_motif"/>
</dbReference>
<feature type="domain" description="BRCT" evidence="12">
    <location>
        <begin position="588"/>
        <end position="665"/>
    </location>
</feature>
<dbReference type="AlphaFoldDB" id="A0A0G1XR14"/>
<dbReference type="SUPFAM" id="SSF47781">
    <property type="entry name" value="RuvA domain 2-like"/>
    <property type="match status" value="1"/>
</dbReference>
<dbReference type="InterPro" id="IPR001679">
    <property type="entry name" value="DNA_ligase"/>
</dbReference>
<evidence type="ECO:0000313" key="13">
    <source>
        <dbReference type="EMBL" id="KKW33371.1"/>
    </source>
</evidence>
<evidence type="ECO:0000256" key="1">
    <source>
        <dbReference type="ARBA" id="ARBA00004067"/>
    </source>
</evidence>
<dbReference type="PIRSF" id="PIRSF001604">
    <property type="entry name" value="LigA"/>
    <property type="match status" value="1"/>
</dbReference>
<dbReference type="InterPro" id="IPR036420">
    <property type="entry name" value="BRCT_dom_sf"/>
</dbReference>
<comment type="caution">
    <text evidence="13">The sequence shown here is derived from an EMBL/GenBank/DDBJ whole genome shotgun (WGS) entry which is preliminary data.</text>
</comment>
<dbReference type="PROSITE" id="PS50172">
    <property type="entry name" value="BRCT"/>
    <property type="match status" value="1"/>
</dbReference>
<feature type="binding site" evidence="11">
    <location>
        <position position="409"/>
    </location>
    <ligand>
        <name>Zn(2+)</name>
        <dbReference type="ChEBI" id="CHEBI:29105"/>
    </ligand>
</feature>
<dbReference type="InterPro" id="IPR004150">
    <property type="entry name" value="NAD_DNA_ligase_OB"/>
</dbReference>
<feature type="binding site" evidence="11">
    <location>
        <position position="427"/>
    </location>
    <ligand>
        <name>Zn(2+)</name>
        <dbReference type="ChEBI" id="CHEBI:29105"/>
    </ligand>
</feature>
<dbReference type="GO" id="GO:0006281">
    <property type="term" value="P:DNA repair"/>
    <property type="evidence" value="ECO:0007669"/>
    <property type="project" value="UniProtKB-KW"/>
</dbReference>
<dbReference type="InterPro" id="IPR018239">
    <property type="entry name" value="DNA_ligase_AS"/>
</dbReference>
<feature type="binding site" evidence="11">
    <location>
        <position position="412"/>
    </location>
    <ligand>
        <name>Zn(2+)</name>
        <dbReference type="ChEBI" id="CHEBI:29105"/>
    </ligand>
</feature>
<evidence type="ECO:0000256" key="11">
    <source>
        <dbReference type="HAMAP-Rule" id="MF_01588"/>
    </source>
</evidence>
<keyword evidence="7 11" id="KW-0460">Magnesium</keyword>
<dbReference type="Pfam" id="PF03119">
    <property type="entry name" value="DNA_ligase_ZBD"/>
    <property type="match status" value="1"/>
</dbReference>
<dbReference type="PANTHER" id="PTHR23389">
    <property type="entry name" value="CHROMOSOME TRANSMISSION FIDELITY FACTOR 18"/>
    <property type="match status" value="1"/>
</dbReference>
<keyword evidence="4 11" id="KW-0479">Metal-binding</keyword>
<dbReference type="Gene3D" id="2.40.50.140">
    <property type="entry name" value="Nucleic acid-binding proteins"/>
    <property type="match status" value="1"/>
</dbReference>
<dbReference type="InterPro" id="IPR010994">
    <property type="entry name" value="RuvA_2-like"/>
</dbReference>
<evidence type="ECO:0000256" key="8">
    <source>
        <dbReference type="ARBA" id="ARBA00023027"/>
    </source>
</evidence>
<dbReference type="InterPro" id="IPR004149">
    <property type="entry name" value="Znf_DNAligase_C4"/>
</dbReference>
<dbReference type="PATRIC" id="fig|1618979.3.peg.76"/>
<keyword evidence="9 11" id="KW-0234">DNA repair</keyword>
<dbReference type="SUPFAM" id="SSF56091">
    <property type="entry name" value="DNA ligase/mRNA capping enzyme, catalytic domain"/>
    <property type="match status" value="1"/>
</dbReference>
<evidence type="ECO:0000256" key="5">
    <source>
        <dbReference type="ARBA" id="ARBA00022763"/>
    </source>
</evidence>
<dbReference type="GO" id="GO:0003911">
    <property type="term" value="F:DNA ligase (NAD+) activity"/>
    <property type="evidence" value="ECO:0007669"/>
    <property type="project" value="UniProtKB-UniRule"/>
</dbReference>
<keyword evidence="11" id="KW-0464">Manganese</keyword>